<dbReference type="PANTHER" id="PTHR43727:SF2">
    <property type="entry name" value="GROUP IV DECARBOXYLASE"/>
    <property type="match status" value="1"/>
</dbReference>
<dbReference type="KEGG" id="dbc:MFMK1_000166"/>
<dbReference type="FunFam" id="3.20.20.10:FF:000003">
    <property type="entry name" value="Diaminopimelate decarboxylase"/>
    <property type="match status" value="1"/>
</dbReference>
<evidence type="ECO:0000256" key="2">
    <source>
        <dbReference type="ARBA" id="ARBA00022793"/>
    </source>
</evidence>
<dbReference type="PROSITE" id="PS00879">
    <property type="entry name" value="ODR_DC_2_2"/>
    <property type="match status" value="1"/>
</dbReference>
<dbReference type="Gene3D" id="2.40.37.10">
    <property type="entry name" value="Lyase, Ornithine Decarboxylase, Chain A, domain 1"/>
    <property type="match status" value="1"/>
</dbReference>
<keyword evidence="4 5" id="KW-0456">Lyase</keyword>
<name>A0AAU0UJL1_9FIRM</name>
<dbReference type="GO" id="GO:0008836">
    <property type="term" value="F:diaminopimelate decarboxylase activity"/>
    <property type="evidence" value="ECO:0007669"/>
    <property type="project" value="UniProtKB-UniRule"/>
</dbReference>
<feature type="binding site" evidence="5">
    <location>
        <begin position="291"/>
        <end position="294"/>
    </location>
    <ligand>
        <name>pyridoxal 5'-phosphate</name>
        <dbReference type="ChEBI" id="CHEBI:597326"/>
    </ligand>
</feature>
<dbReference type="InterPro" id="IPR002986">
    <property type="entry name" value="DAP_deCOOHase_LysA"/>
</dbReference>
<comment type="cofactor">
    <cofactor evidence="1 5 7 8">
        <name>pyridoxal 5'-phosphate</name>
        <dbReference type="ChEBI" id="CHEBI:597326"/>
    </cofactor>
</comment>
<feature type="binding site" evidence="5">
    <location>
        <position position="249"/>
    </location>
    <ligand>
        <name>pyridoxal 5'-phosphate</name>
        <dbReference type="ChEBI" id="CHEBI:597326"/>
    </ligand>
</feature>
<accession>A0AAU0UJL1</accession>
<feature type="binding site" evidence="5">
    <location>
        <position position="331"/>
    </location>
    <ligand>
        <name>substrate</name>
    </ligand>
</feature>
<evidence type="ECO:0000256" key="6">
    <source>
        <dbReference type="NCBIfam" id="TIGR01048"/>
    </source>
</evidence>
<dbReference type="GO" id="GO:0009089">
    <property type="term" value="P:lysine biosynthetic process via diaminopimelate"/>
    <property type="evidence" value="ECO:0007669"/>
    <property type="project" value="UniProtKB-UniRule"/>
</dbReference>
<evidence type="ECO:0000313" key="11">
    <source>
        <dbReference type="Proteomes" id="UP001329915"/>
    </source>
</evidence>
<dbReference type="GO" id="GO:0030170">
    <property type="term" value="F:pyridoxal phosphate binding"/>
    <property type="evidence" value="ECO:0007669"/>
    <property type="project" value="UniProtKB-UniRule"/>
</dbReference>
<comment type="pathway">
    <text evidence="5 8">Amino-acid biosynthesis; L-lysine biosynthesis via DAP pathway; L-lysine from DL-2,6-diaminopimelate: step 1/1.</text>
</comment>
<keyword evidence="3 5" id="KW-0663">Pyridoxal phosphate</keyword>
<comment type="similarity">
    <text evidence="5">Belongs to the Orn/Lys/Arg decarboxylase class-II family. LysA subfamily.</text>
</comment>
<dbReference type="SUPFAM" id="SSF50621">
    <property type="entry name" value="Alanine racemase C-terminal domain-like"/>
    <property type="match status" value="1"/>
</dbReference>
<keyword evidence="2 5" id="KW-0210">Decarboxylase</keyword>
<dbReference type="EC" id="4.1.1.20" evidence="5 6"/>
<dbReference type="AlphaFoldDB" id="A0AAU0UJL1"/>
<comment type="subunit">
    <text evidence="5">Homodimer.</text>
</comment>
<dbReference type="InterPro" id="IPR000183">
    <property type="entry name" value="Orn/DAP/Arg_de-COase"/>
</dbReference>
<feature type="binding site" evidence="5">
    <location>
        <position position="391"/>
    </location>
    <ligand>
        <name>pyridoxal 5'-phosphate</name>
        <dbReference type="ChEBI" id="CHEBI:597326"/>
    </ligand>
</feature>
<feature type="modified residue" description="N6-(pyridoxal phosphate)lysine" evidence="5 7">
    <location>
        <position position="67"/>
    </location>
</feature>
<feature type="binding site" evidence="5">
    <location>
        <position position="391"/>
    </location>
    <ligand>
        <name>substrate</name>
    </ligand>
</feature>
<gene>
    <name evidence="5 10" type="primary">lysA</name>
    <name evidence="10" type="ORF">MFMK1_000166</name>
</gene>
<feature type="binding site" evidence="5">
    <location>
        <position position="335"/>
    </location>
    <ligand>
        <name>substrate</name>
    </ligand>
</feature>
<feature type="binding site" evidence="5">
    <location>
        <position position="294"/>
    </location>
    <ligand>
        <name>substrate</name>
    </ligand>
</feature>
<protein>
    <recommendedName>
        <fullName evidence="5 6">Diaminopimelate decarboxylase</fullName>
        <shortName evidence="5">DAP decarboxylase</shortName>
        <shortName evidence="5">DAPDC</shortName>
        <ecNumber evidence="5 6">4.1.1.20</ecNumber>
    </recommendedName>
</protein>
<comment type="catalytic activity">
    <reaction evidence="5 8">
        <text>meso-2,6-diaminopimelate + H(+) = L-lysine + CO2</text>
        <dbReference type="Rhea" id="RHEA:15101"/>
        <dbReference type="ChEBI" id="CHEBI:15378"/>
        <dbReference type="ChEBI" id="CHEBI:16526"/>
        <dbReference type="ChEBI" id="CHEBI:32551"/>
        <dbReference type="ChEBI" id="CHEBI:57791"/>
        <dbReference type="EC" id="4.1.1.20"/>
    </reaction>
</comment>
<evidence type="ECO:0000256" key="1">
    <source>
        <dbReference type="ARBA" id="ARBA00001933"/>
    </source>
</evidence>
<proteinExistence type="inferred from homology"/>
<dbReference type="Proteomes" id="UP001329915">
    <property type="component" value="Chromosome"/>
</dbReference>
<dbReference type="SUPFAM" id="SSF51419">
    <property type="entry name" value="PLP-binding barrel"/>
    <property type="match status" value="1"/>
</dbReference>
<dbReference type="PRINTS" id="PR01181">
    <property type="entry name" value="DAPDCRBXLASE"/>
</dbReference>
<organism evidence="10 11">
    <name type="scientific">Metallumcola ferriviriculae</name>
    <dbReference type="NCBI Taxonomy" id="3039180"/>
    <lineage>
        <taxon>Bacteria</taxon>
        <taxon>Bacillati</taxon>
        <taxon>Bacillota</taxon>
        <taxon>Clostridia</taxon>
        <taxon>Neomoorellales</taxon>
        <taxon>Desulfitibacteraceae</taxon>
        <taxon>Metallumcola</taxon>
    </lineage>
</organism>
<evidence type="ECO:0000256" key="7">
    <source>
        <dbReference type="PIRSR" id="PIRSR600183-50"/>
    </source>
</evidence>
<comment type="function">
    <text evidence="5">Specifically catalyzes the decarboxylation of meso-diaminopimelate (meso-DAP) to L-lysine.</text>
</comment>
<feature type="binding site" evidence="5">
    <location>
        <position position="363"/>
    </location>
    <ligand>
        <name>substrate</name>
    </ligand>
</feature>
<keyword evidence="11" id="KW-1185">Reference proteome</keyword>
<dbReference type="Pfam" id="PF02784">
    <property type="entry name" value="Orn_Arg_deC_N"/>
    <property type="match status" value="1"/>
</dbReference>
<dbReference type="InterPro" id="IPR009006">
    <property type="entry name" value="Ala_racemase/Decarboxylase_C"/>
</dbReference>
<dbReference type="NCBIfam" id="TIGR01048">
    <property type="entry name" value="lysA"/>
    <property type="match status" value="1"/>
</dbReference>
<keyword evidence="5 8" id="KW-0457">Lysine biosynthesis</keyword>
<dbReference type="EMBL" id="CP121694">
    <property type="protein sequence ID" value="WRO20404.1"/>
    <property type="molecule type" value="Genomic_DNA"/>
</dbReference>
<dbReference type="HAMAP" id="MF_02120">
    <property type="entry name" value="LysA"/>
    <property type="match status" value="1"/>
</dbReference>
<feature type="domain" description="Orn/DAP/Arg decarboxylase 2 N-terminal" evidence="9">
    <location>
        <begin position="40"/>
        <end position="297"/>
    </location>
</feature>
<dbReference type="InterPro" id="IPR022657">
    <property type="entry name" value="De-COase2_CS"/>
</dbReference>
<evidence type="ECO:0000313" key="10">
    <source>
        <dbReference type="EMBL" id="WRO20404.1"/>
    </source>
</evidence>
<keyword evidence="5" id="KW-0028">Amino-acid biosynthesis</keyword>
<dbReference type="InterPro" id="IPR022644">
    <property type="entry name" value="De-COase2_N"/>
</dbReference>
<feature type="active site" description="Proton donor" evidence="7">
    <location>
        <position position="362"/>
    </location>
</feature>
<evidence type="ECO:0000256" key="4">
    <source>
        <dbReference type="ARBA" id="ARBA00023239"/>
    </source>
</evidence>
<dbReference type="InterPro" id="IPR029066">
    <property type="entry name" value="PLP-binding_barrel"/>
</dbReference>
<dbReference type="RefSeq" id="WP_366923302.1">
    <property type="nucleotide sequence ID" value="NZ_CP121694.1"/>
</dbReference>
<evidence type="ECO:0000256" key="3">
    <source>
        <dbReference type="ARBA" id="ARBA00022898"/>
    </source>
</evidence>
<dbReference type="CDD" id="cd06828">
    <property type="entry name" value="PLPDE_III_DapDC"/>
    <property type="match status" value="1"/>
</dbReference>
<reference evidence="10 11" key="1">
    <citation type="submission" date="2023-04" db="EMBL/GenBank/DDBJ databases">
        <authorList>
            <person name="Hsu D."/>
        </authorList>
    </citation>
    <scope>NUCLEOTIDE SEQUENCE [LARGE SCALE GENOMIC DNA]</scope>
    <source>
        <strain evidence="10 11">MK1</strain>
    </source>
</reference>
<evidence type="ECO:0000256" key="8">
    <source>
        <dbReference type="RuleBase" id="RU003738"/>
    </source>
</evidence>
<sequence length="445" mass="48978">MAAFHGTMSVNEEGHLVIGGCDTVELTKKFGTPLYVLDEQEIRKRCRAYKEAFKKRYPNADVLYASKAFISLAMCQLVDQEGLGLDVVSGGEVYIALQAGFPADKIYVHGNNKSKDELSIAIDAGVKKIVVDNFYELDLLAELLQHKEEQVEILLRITPEVEASTHDYIQTGQQDSKFGFSLTDGGALTAVKKAMQNQRINLKGIHCHIGSQIFEPGSYQATAEVALMFFKQVKEELGLVLDVLNLGGGLGIQYTADQQPPDIDAFVEAITNTVISKANEYKLPLPKIILEPGRSIVGEAGTTLYTLGSCKEIPQIRTYVAVDGGMPNNPRPALYDAEYEAMIANKVNQEPTSQVTIAGKCCESGDILIWDLPVPDVESGDILAVFCTGAYTYSMSSNYNGLPRPAMVLVNSGNAKLIIQRETYKDVIKNDLRLEEYQVFTEHWS</sequence>
<evidence type="ECO:0000259" key="9">
    <source>
        <dbReference type="Pfam" id="PF02784"/>
    </source>
</evidence>
<dbReference type="Gene3D" id="3.20.20.10">
    <property type="entry name" value="Alanine racemase"/>
    <property type="match status" value="1"/>
</dbReference>
<dbReference type="PANTHER" id="PTHR43727">
    <property type="entry name" value="DIAMINOPIMELATE DECARBOXYLASE"/>
    <property type="match status" value="1"/>
</dbReference>
<evidence type="ECO:0000256" key="5">
    <source>
        <dbReference type="HAMAP-Rule" id="MF_02120"/>
    </source>
</evidence>
<dbReference type="PRINTS" id="PR01179">
    <property type="entry name" value="ODADCRBXLASE"/>
</dbReference>